<organism evidence="1 2">
    <name type="scientific">Comamonas terrigena</name>
    <dbReference type="NCBI Taxonomy" id="32013"/>
    <lineage>
        <taxon>Bacteria</taxon>
        <taxon>Pseudomonadati</taxon>
        <taxon>Pseudomonadota</taxon>
        <taxon>Betaproteobacteria</taxon>
        <taxon>Burkholderiales</taxon>
        <taxon>Comamonadaceae</taxon>
        <taxon>Comamonas</taxon>
    </lineage>
</organism>
<dbReference type="STRING" id="1219032.GCA_001515545_00252"/>
<dbReference type="GeneID" id="80801828"/>
<reference evidence="2" key="1">
    <citation type="submission" date="2017-09" db="EMBL/GenBank/DDBJ databases">
        <title>FDA dAtabase for Regulatory Grade micrObial Sequences (FDA-ARGOS): Supporting development and validation of Infectious Disease Dx tests.</title>
        <authorList>
            <person name="Minogue T."/>
            <person name="Wolcott M."/>
            <person name="Wasieloski L."/>
            <person name="Aguilar W."/>
            <person name="Moore D."/>
            <person name="Tallon L."/>
            <person name="Sadzewicz L."/>
            <person name="Ott S."/>
            <person name="Zhao X."/>
            <person name="Nagaraj S."/>
            <person name="Vavikolanu K."/>
            <person name="Aluvathingal J."/>
            <person name="Nadendla S."/>
            <person name="Sichtig H."/>
        </authorList>
    </citation>
    <scope>NUCLEOTIDE SEQUENCE [LARGE SCALE GENOMIC DNA]</scope>
    <source>
        <strain evidence="2">FDAARGOS_394</strain>
    </source>
</reference>
<dbReference type="RefSeq" id="WP_066532613.1">
    <property type="nucleotide sequence ID" value="NZ_DALZSI010000009.1"/>
</dbReference>
<proteinExistence type="predicted"/>
<keyword evidence="2" id="KW-1185">Reference proteome</keyword>
<gene>
    <name evidence="1" type="ORF">CRM82_14480</name>
</gene>
<evidence type="ECO:0000313" key="1">
    <source>
        <dbReference type="EMBL" id="PEH89641.1"/>
    </source>
</evidence>
<comment type="caution">
    <text evidence="1">The sequence shown here is derived from an EMBL/GenBank/DDBJ whole genome shotgun (WGS) entry which is preliminary data.</text>
</comment>
<protein>
    <recommendedName>
        <fullName evidence="3">Ribosomal protein S3AE</fullName>
    </recommendedName>
</protein>
<dbReference type="Proteomes" id="UP000220246">
    <property type="component" value="Unassembled WGS sequence"/>
</dbReference>
<sequence>MPALRPPFQTLQLFPLRVPCPPGACICGHAALLESGQGDHRILLLTREEEAKLAERLEQAQTLAELRQLQQRMVDQLGLQLHIAPGRQGTQGLRGLEIELAPMPGLCRKTRKALPEAVRRCMEHRPEIAHALLDEGSLFAGL</sequence>
<evidence type="ECO:0008006" key="3">
    <source>
        <dbReference type="Google" id="ProtNLM"/>
    </source>
</evidence>
<dbReference type="OrthoDB" id="6120755at2"/>
<name>A0A2A7UWS8_COMTR</name>
<evidence type="ECO:0000313" key="2">
    <source>
        <dbReference type="Proteomes" id="UP000220246"/>
    </source>
</evidence>
<dbReference type="EMBL" id="PDEA01000001">
    <property type="protein sequence ID" value="PEH89641.1"/>
    <property type="molecule type" value="Genomic_DNA"/>
</dbReference>
<dbReference type="AlphaFoldDB" id="A0A2A7UWS8"/>
<accession>A0A2A7UWS8</accession>